<evidence type="ECO:0000313" key="1">
    <source>
        <dbReference type="EMBL" id="EFA22070.1"/>
    </source>
</evidence>
<sequence>MRFGAGNCSFADQLGQGRCGLGMDSASLRTGLVRNDAGCWWMVRVCVSGW</sequence>
<reference evidence="1 2" key="1">
    <citation type="submission" date="2009-11" db="EMBL/GenBank/DDBJ databases">
        <authorList>
            <person name="Weinstock G."/>
            <person name="Sodergren E."/>
            <person name="Clifton S."/>
            <person name="Fulton L."/>
            <person name="Fulton B."/>
            <person name="Courtney L."/>
            <person name="Fronick C."/>
            <person name="Harrison M."/>
            <person name="Strong C."/>
            <person name="Farmer C."/>
            <person name="Delahaunty K."/>
            <person name="Markovic C."/>
            <person name="Hall O."/>
            <person name="Minx P."/>
            <person name="Tomlinson C."/>
            <person name="Mitreva M."/>
            <person name="Nelson J."/>
            <person name="Hou S."/>
            <person name="Wollam A."/>
            <person name="Pepin K.H."/>
            <person name="Johnson M."/>
            <person name="Bhonagiri V."/>
            <person name="Nash W.E."/>
            <person name="Warren W."/>
            <person name="Chinwalla A."/>
            <person name="Mardis E.R."/>
            <person name="Wilson R.K."/>
        </authorList>
    </citation>
    <scope>NUCLEOTIDE SEQUENCE [LARGE SCALE GENOMIC DNA]</scope>
    <source>
        <strain evidence="1 2">DSM 20093</strain>
    </source>
</reference>
<evidence type="ECO:0000313" key="2">
    <source>
        <dbReference type="Proteomes" id="UP000003656"/>
    </source>
</evidence>
<dbReference type="AlphaFoldDB" id="D1NX10"/>
<comment type="caution">
    <text evidence="1">The sequence shown here is derived from an EMBL/GenBank/DDBJ whole genome shotgun (WGS) entry which is preliminary data.</text>
</comment>
<organism evidence="1 2">
    <name type="scientific">Bifidobacterium gallicum DSM 20093 = LMG 11596</name>
    <dbReference type="NCBI Taxonomy" id="561180"/>
    <lineage>
        <taxon>Bacteria</taxon>
        <taxon>Bacillati</taxon>
        <taxon>Actinomycetota</taxon>
        <taxon>Actinomycetes</taxon>
        <taxon>Bifidobacteriales</taxon>
        <taxon>Bifidobacteriaceae</taxon>
        <taxon>Bifidobacterium</taxon>
    </lineage>
</organism>
<gene>
    <name evidence="1" type="ORF">BIFGAL_04418</name>
</gene>
<dbReference type="EMBL" id="ABXB03000008">
    <property type="protein sequence ID" value="EFA22070.1"/>
    <property type="molecule type" value="Genomic_DNA"/>
</dbReference>
<protein>
    <submittedName>
        <fullName evidence="1">Uncharacterized protein</fullName>
    </submittedName>
</protein>
<name>D1NX10_9BIFI</name>
<dbReference type="Proteomes" id="UP000003656">
    <property type="component" value="Unassembled WGS sequence"/>
</dbReference>
<proteinExistence type="predicted"/>
<accession>D1NX10</accession>